<name>A0A7X0CBJ7_9ACTN</name>
<reference evidence="12 13" key="1">
    <citation type="submission" date="2020-08" db="EMBL/GenBank/DDBJ databases">
        <title>Sequencing the genomes of 1000 actinobacteria strains.</title>
        <authorList>
            <person name="Klenk H.-P."/>
        </authorList>
    </citation>
    <scope>NUCLEOTIDE SEQUENCE [LARGE SCALE GENOMIC DNA]</scope>
    <source>
        <strain evidence="12 13">DSM 45913</strain>
    </source>
</reference>
<evidence type="ECO:0000256" key="5">
    <source>
        <dbReference type="ARBA" id="ARBA00022679"/>
    </source>
</evidence>
<keyword evidence="13" id="KW-1185">Reference proteome</keyword>
<evidence type="ECO:0000256" key="1">
    <source>
        <dbReference type="ARBA" id="ARBA00000085"/>
    </source>
</evidence>
<dbReference type="GO" id="GO:0016020">
    <property type="term" value="C:membrane"/>
    <property type="evidence" value="ECO:0007669"/>
    <property type="project" value="UniProtKB-SubCell"/>
</dbReference>
<dbReference type="PRINTS" id="PR00344">
    <property type="entry name" value="BCTRLSENSOR"/>
</dbReference>
<keyword evidence="6" id="KW-0812">Transmembrane</keyword>
<dbReference type="SUPFAM" id="SSF55874">
    <property type="entry name" value="ATPase domain of HSP90 chaperone/DNA topoisomerase II/histidine kinase"/>
    <property type="match status" value="1"/>
</dbReference>
<evidence type="ECO:0000256" key="10">
    <source>
        <dbReference type="ARBA" id="ARBA00023136"/>
    </source>
</evidence>
<evidence type="ECO:0000313" key="12">
    <source>
        <dbReference type="EMBL" id="MBB6350309.1"/>
    </source>
</evidence>
<dbReference type="Pfam" id="PF02518">
    <property type="entry name" value="HATPase_c"/>
    <property type="match status" value="1"/>
</dbReference>
<accession>A0A7X0CBJ7</accession>
<dbReference type="PROSITE" id="PS50109">
    <property type="entry name" value="HIS_KIN"/>
    <property type="match status" value="1"/>
</dbReference>
<dbReference type="EMBL" id="JACHJB010000003">
    <property type="protein sequence ID" value="MBB6350309.1"/>
    <property type="molecule type" value="Genomic_DNA"/>
</dbReference>
<keyword evidence="8" id="KW-1133">Transmembrane helix</keyword>
<dbReference type="Proteomes" id="UP000583800">
    <property type="component" value="Unassembled WGS sequence"/>
</dbReference>
<keyword evidence="7 12" id="KW-0418">Kinase</keyword>
<dbReference type="AlphaFoldDB" id="A0A7X0CBJ7"/>
<comment type="catalytic activity">
    <reaction evidence="1">
        <text>ATP + protein L-histidine = ADP + protein N-phospho-L-histidine.</text>
        <dbReference type="EC" id="2.7.13.3"/>
    </reaction>
</comment>
<evidence type="ECO:0000259" key="11">
    <source>
        <dbReference type="PROSITE" id="PS50109"/>
    </source>
</evidence>
<keyword evidence="9" id="KW-0902">Two-component regulatory system</keyword>
<feature type="domain" description="Histidine kinase" evidence="11">
    <location>
        <begin position="1"/>
        <end position="85"/>
    </location>
</feature>
<evidence type="ECO:0000313" key="13">
    <source>
        <dbReference type="Proteomes" id="UP000583800"/>
    </source>
</evidence>
<keyword evidence="5" id="KW-0808">Transferase</keyword>
<sequence>MTTRLSDGEAELSVANTGPVVPAYDLEAIFEPFRRLRTDRVRSDRGTGLGLSIVRATAQAHKGTVLAEPREEGGLTVTVRLPPSASSPPL</sequence>
<comment type="subcellular location">
    <subcellularLocation>
        <location evidence="2">Membrane</location>
    </subcellularLocation>
</comment>
<dbReference type="GO" id="GO:0004673">
    <property type="term" value="F:protein histidine kinase activity"/>
    <property type="evidence" value="ECO:0007669"/>
    <property type="project" value="UniProtKB-EC"/>
</dbReference>
<evidence type="ECO:0000256" key="9">
    <source>
        <dbReference type="ARBA" id="ARBA00023012"/>
    </source>
</evidence>
<proteinExistence type="predicted"/>
<dbReference type="InterPro" id="IPR004358">
    <property type="entry name" value="Sig_transdc_His_kin-like_C"/>
</dbReference>
<organism evidence="12 13">
    <name type="scientific">Nonomuraea muscovyensis</name>
    <dbReference type="NCBI Taxonomy" id="1124761"/>
    <lineage>
        <taxon>Bacteria</taxon>
        <taxon>Bacillati</taxon>
        <taxon>Actinomycetota</taxon>
        <taxon>Actinomycetes</taxon>
        <taxon>Streptosporangiales</taxon>
        <taxon>Streptosporangiaceae</taxon>
        <taxon>Nonomuraea</taxon>
    </lineage>
</organism>
<comment type="caution">
    <text evidence="12">The sequence shown here is derived from an EMBL/GenBank/DDBJ whole genome shotgun (WGS) entry which is preliminary data.</text>
</comment>
<keyword evidence="4" id="KW-0597">Phosphoprotein</keyword>
<dbReference type="SMART" id="SM00387">
    <property type="entry name" value="HATPase_c"/>
    <property type="match status" value="1"/>
</dbReference>
<evidence type="ECO:0000256" key="8">
    <source>
        <dbReference type="ARBA" id="ARBA00022989"/>
    </source>
</evidence>
<evidence type="ECO:0000256" key="3">
    <source>
        <dbReference type="ARBA" id="ARBA00012438"/>
    </source>
</evidence>
<gene>
    <name evidence="12" type="ORF">FHU36_006881</name>
</gene>
<dbReference type="PANTHER" id="PTHR45436">
    <property type="entry name" value="SENSOR HISTIDINE KINASE YKOH"/>
    <property type="match status" value="1"/>
</dbReference>
<dbReference type="PANTHER" id="PTHR45436:SF5">
    <property type="entry name" value="SENSOR HISTIDINE KINASE TRCS"/>
    <property type="match status" value="1"/>
</dbReference>
<evidence type="ECO:0000256" key="4">
    <source>
        <dbReference type="ARBA" id="ARBA00022553"/>
    </source>
</evidence>
<dbReference type="EC" id="2.7.13.3" evidence="3"/>
<evidence type="ECO:0000256" key="6">
    <source>
        <dbReference type="ARBA" id="ARBA00022692"/>
    </source>
</evidence>
<dbReference type="InterPro" id="IPR036890">
    <property type="entry name" value="HATPase_C_sf"/>
</dbReference>
<protein>
    <recommendedName>
        <fullName evidence="3">histidine kinase</fullName>
        <ecNumber evidence="3">2.7.13.3</ecNumber>
    </recommendedName>
</protein>
<dbReference type="InterPro" id="IPR050428">
    <property type="entry name" value="TCS_sensor_his_kinase"/>
</dbReference>
<evidence type="ECO:0000256" key="2">
    <source>
        <dbReference type="ARBA" id="ARBA00004370"/>
    </source>
</evidence>
<dbReference type="GO" id="GO:0000160">
    <property type="term" value="P:phosphorelay signal transduction system"/>
    <property type="evidence" value="ECO:0007669"/>
    <property type="project" value="UniProtKB-KW"/>
</dbReference>
<keyword evidence="10" id="KW-0472">Membrane</keyword>
<dbReference type="InterPro" id="IPR005467">
    <property type="entry name" value="His_kinase_dom"/>
</dbReference>
<dbReference type="Gene3D" id="3.30.565.10">
    <property type="entry name" value="Histidine kinase-like ATPase, C-terminal domain"/>
    <property type="match status" value="1"/>
</dbReference>
<evidence type="ECO:0000256" key="7">
    <source>
        <dbReference type="ARBA" id="ARBA00022777"/>
    </source>
</evidence>
<dbReference type="InterPro" id="IPR003594">
    <property type="entry name" value="HATPase_dom"/>
</dbReference>